<evidence type="ECO:0000313" key="2">
    <source>
        <dbReference type="Proteomes" id="UP000694005"/>
    </source>
</evidence>
<gene>
    <name evidence="1" type="ORF">BRAPAZ1V2_A03P62120.2</name>
</gene>
<protein>
    <submittedName>
        <fullName evidence="1">Uncharacterized protein</fullName>
    </submittedName>
</protein>
<sequence length="70" mass="8183">MTHVTKSFTTTSKENTPENWTAFHRTLPGTERRLTGPRREQAPTQTHHFITFASFHRRASKREVETSSRN</sequence>
<dbReference type="EMBL" id="LS974619">
    <property type="protein sequence ID" value="CAG7884869.1"/>
    <property type="molecule type" value="Genomic_DNA"/>
</dbReference>
<accession>A0A8D9GR48</accession>
<dbReference type="Proteomes" id="UP000694005">
    <property type="component" value="Chromosome A03"/>
</dbReference>
<organism evidence="1 2">
    <name type="scientific">Brassica campestris</name>
    <name type="common">Field mustard</name>
    <dbReference type="NCBI Taxonomy" id="3711"/>
    <lineage>
        <taxon>Eukaryota</taxon>
        <taxon>Viridiplantae</taxon>
        <taxon>Streptophyta</taxon>
        <taxon>Embryophyta</taxon>
        <taxon>Tracheophyta</taxon>
        <taxon>Spermatophyta</taxon>
        <taxon>Magnoliopsida</taxon>
        <taxon>eudicotyledons</taxon>
        <taxon>Gunneridae</taxon>
        <taxon>Pentapetalae</taxon>
        <taxon>rosids</taxon>
        <taxon>malvids</taxon>
        <taxon>Brassicales</taxon>
        <taxon>Brassicaceae</taxon>
        <taxon>Brassiceae</taxon>
        <taxon>Brassica</taxon>
    </lineage>
</organism>
<reference evidence="1 2" key="1">
    <citation type="submission" date="2021-07" db="EMBL/GenBank/DDBJ databases">
        <authorList>
            <consortium name="Genoscope - CEA"/>
            <person name="William W."/>
        </authorList>
    </citation>
    <scope>NUCLEOTIDE SEQUENCE [LARGE SCALE GENOMIC DNA]</scope>
</reference>
<evidence type="ECO:0000313" key="1">
    <source>
        <dbReference type="EMBL" id="CAG7884869.1"/>
    </source>
</evidence>
<dbReference type="AlphaFoldDB" id="A0A8D9GR48"/>
<dbReference type="Gramene" id="A03p62120.2_BraZ1">
    <property type="protein sequence ID" value="A03p62120.2_BraZ1.CDS.1"/>
    <property type="gene ID" value="A03g62120.2_BraZ1"/>
</dbReference>
<name>A0A8D9GR48_BRACM</name>
<proteinExistence type="predicted"/>